<reference evidence="4 5" key="1">
    <citation type="submission" date="2024-02" db="EMBL/GenBank/DDBJ databases">
        <authorList>
            <person name="Chen Y."/>
            <person name="Shah S."/>
            <person name="Dougan E. K."/>
            <person name="Thang M."/>
            <person name="Chan C."/>
        </authorList>
    </citation>
    <scope>NUCLEOTIDE SEQUENCE [LARGE SCALE GENOMIC DNA]</scope>
</reference>
<dbReference type="PROSITE" id="PS50839">
    <property type="entry name" value="CHASE"/>
    <property type="match status" value="1"/>
</dbReference>
<feature type="transmembrane region" description="Helical" evidence="2">
    <location>
        <begin position="347"/>
        <end position="369"/>
    </location>
</feature>
<keyword evidence="2" id="KW-0812">Transmembrane</keyword>
<name>A0ABP0JLR9_9DINO</name>
<keyword evidence="5" id="KW-1185">Reference proteome</keyword>
<evidence type="ECO:0000259" key="3">
    <source>
        <dbReference type="PROSITE" id="PS50839"/>
    </source>
</evidence>
<sequence length="751" mass="84404">MTDGHENHPVHHLRVDSLGSSAQTQEPRKCVPLWMQWPRFWVVLCIIVAIVAVSIQNILSTDASKRVHLRESVLDLSKTYAGEVARQVRSSVSSVQALEAMMKIDDAGIALENFASLAEALISTYQGISNLQLAPFGRLDCIYPLVDETQDNRAALGLNLLLDPVRSPAALDSIVKQETAVIGPVKLLQGGVALIARRPIFTRFAPALMPDAWYQTGGHNYSRVCSKTPPDEHCSFLGPPEADGTPTYFWGFATMLGRVEELLSPIHLERLQSGAHRLSGLTSFHYLLTDTRADPPVEYYGRSDREAALDRPVEAMVVVEEANIRWLLQVAPRDGWPVVFADFWNQLFIVVPMTALLGVGLGVNIIIAMRKRAHQIIKLEEYRREVISRTILASISNLNLLQFPMCLLKLQDFLGLGRLIRHEDAREARKLCFIDQPQVAADLCKEEGVAFISHQWAGFEHPDPEGIQYRSMVVAVKEVISRGLKCSWIWVDYSSIPQQNAFQQQTAINSLSVYASYCSVFLSVVPPCKHADSGHDVDIHSYCSRAWCRLEKLSYATCSWEEERLAFLCTEEGISNDWAGVFNDESVLDVLGGQFSCCTRNHPDDRPCDKQKIVGVMLGIFWRILATNRDAPHRKHARTLLRLVEKDEEKYFPKTASYRTELMEPRPIELFDGFLPILKEMFLEDSAAVQEERVNVPGVSDPWLTCSISLGPLPDEDPLASRNTQDFDQSIPSIHIVQPEATEVQIHEERI</sequence>
<gene>
    <name evidence="4" type="ORF">CCMP2556_LOCUS12072</name>
</gene>
<evidence type="ECO:0000313" key="4">
    <source>
        <dbReference type="EMBL" id="CAK9015361.1"/>
    </source>
</evidence>
<organism evidence="4 5">
    <name type="scientific">Durusdinium trenchii</name>
    <dbReference type="NCBI Taxonomy" id="1381693"/>
    <lineage>
        <taxon>Eukaryota</taxon>
        <taxon>Sar</taxon>
        <taxon>Alveolata</taxon>
        <taxon>Dinophyceae</taxon>
        <taxon>Suessiales</taxon>
        <taxon>Symbiodiniaceae</taxon>
        <taxon>Durusdinium</taxon>
    </lineage>
</organism>
<feature type="region of interest" description="Disordered" evidence="1">
    <location>
        <begin position="1"/>
        <end position="20"/>
    </location>
</feature>
<evidence type="ECO:0000256" key="2">
    <source>
        <dbReference type="SAM" id="Phobius"/>
    </source>
</evidence>
<feature type="transmembrane region" description="Helical" evidence="2">
    <location>
        <begin position="40"/>
        <end position="59"/>
    </location>
</feature>
<dbReference type="SMART" id="SM01079">
    <property type="entry name" value="CHASE"/>
    <property type="match status" value="1"/>
</dbReference>
<evidence type="ECO:0000313" key="5">
    <source>
        <dbReference type="Proteomes" id="UP001642484"/>
    </source>
</evidence>
<keyword evidence="2" id="KW-0472">Membrane</keyword>
<feature type="compositionally biased region" description="Basic and acidic residues" evidence="1">
    <location>
        <begin position="1"/>
        <end position="15"/>
    </location>
</feature>
<proteinExistence type="predicted"/>
<accession>A0ABP0JLR9</accession>
<dbReference type="InterPro" id="IPR006189">
    <property type="entry name" value="CHASE_dom"/>
</dbReference>
<dbReference type="EMBL" id="CAXAMN010005780">
    <property type="protein sequence ID" value="CAK9015361.1"/>
    <property type="molecule type" value="Genomic_DNA"/>
</dbReference>
<comment type="caution">
    <text evidence="4">The sequence shown here is derived from an EMBL/GenBank/DDBJ whole genome shotgun (WGS) entry which is preliminary data.</text>
</comment>
<keyword evidence="2" id="KW-1133">Transmembrane helix</keyword>
<evidence type="ECO:0000256" key="1">
    <source>
        <dbReference type="SAM" id="MobiDB-lite"/>
    </source>
</evidence>
<feature type="domain" description="CHASE" evidence="3">
    <location>
        <begin position="142"/>
        <end position="329"/>
    </location>
</feature>
<dbReference type="Proteomes" id="UP001642484">
    <property type="component" value="Unassembled WGS sequence"/>
</dbReference>
<protein>
    <recommendedName>
        <fullName evidence="3">CHASE domain-containing protein</fullName>
    </recommendedName>
</protein>